<dbReference type="Proteomes" id="UP000216352">
    <property type="component" value="Unassembled WGS sequence"/>
</dbReference>
<feature type="transmembrane region" description="Helical" evidence="1">
    <location>
        <begin position="493"/>
        <end position="512"/>
    </location>
</feature>
<keyword evidence="1" id="KW-0472">Membrane</keyword>
<evidence type="ECO:0000313" key="2">
    <source>
        <dbReference type="EMBL" id="OZG61776.1"/>
    </source>
</evidence>
<dbReference type="RefSeq" id="WP_143147962.1">
    <property type="nucleotide sequence ID" value="NZ_BDIS01000009.1"/>
</dbReference>
<proteinExistence type="predicted"/>
<keyword evidence="1" id="KW-0812">Transmembrane</keyword>
<feature type="transmembrane region" description="Helical" evidence="1">
    <location>
        <begin position="90"/>
        <end position="107"/>
    </location>
</feature>
<organism evidence="2 3">
    <name type="scientific">Bifidobacterium lemurum</name>
    <dbReference type="NCBI Taxonomy" id="1603886"/>
    <lineage>
        <taxon>Bacteria</taxon>
        <taxon>Bacillati</taxon>
        <taxon>Actinomycetota</taxon>
        <taxon>Actinomycetes</taxon>
        <taxon>Bifidobacteriales</taxon>
        <taxon>Bifidobacteriaceae</taxon>
        <taxon>Bifidobacterium</taxon>
    </lineage>
</organism>
<keyword evidence="1" id="KW-1133">Transmembrane helix</keyword>
<feature type="transmembrane region" description="Helical" evidence="1">
    <location>
        <begin position="273"/>
        <end position="294"/>
    </location>
</feature>
<feature type="transmembrane region" description="Helical" evidence="1">
    <location>
        <begin position="21"/>
        <end position="42"/>
    </location>
</feature>
<protein>
    <recommendedName>
        <fullName evidence="4">Integral membrane protein</fullName>
    </recommendedName>
</protein>
<keyword evidence="3" id="KW-1185">Reference proteome</keyword>
<dbReference type="EMBL" id="MWWX01000008">
    <property type="protein sequence ID" value="OZG61776.1"/>
    <property type="molecule type" value="Genomic_DNA"/>
</dbReference>
<feature type="transmembrane region" description="Helical" evidence="1">
    <location>
        <begin position="54"/>
        <end position="78"/>
    </location>
</feature>
<comment type="caution">
    <text evidence="2">The sequence shown here is derived from an EMBL/GenBank/DDBJ whole genome shotgun (WGS) entry which is preliminary data.</text>
</comment>
<reference evidence="2 3" key="1">
    <citation type="journal article" date="2017" name="BMC Genomics">
        <title>Comparative genomic and phylogenomic analyses of the Bifidobacteriaceae family.</title>
        <authorList>
            <person name="Lugli G.A."/>
            <person name="Milani C."/>
            <person name="Turroni F."/>
            <person name="Duranti S."/>
            <person name="Mancabelli L."/>
            <person name="Mangifesta M."/>
            <person name="Ferrario C."/>
            <person name="Modesto M."/>
            <person name="Mattarelli P."/>
            <person name="Jiri K."/>
            <person name="van Sinderen D."/>
            <person name="Ventura M."/>
        </authorList>
    </citation>
    <scope>NUCLEOTIDE SEQUENCE [LARGE SCALE GENOMIC DNA]</scope>
    <source>
        <strain evidence="2 3">DSM 28807</strain>
    </source>
</reference>
<dbReference type="STRING" id="1603886.GCA_001895165_00686"/>
<feature type="transmembrane region" description="Helical" evidence="1">
    <location>
        <begin position="455"/>
        <end position="473"/>
    </location>
</feature>
<feature type="transmembrane region" description="Helical" evidence="1">
    <location>
        <begin position="192"/>
        <end position="212"/>
    </location>
</feature>
<feature type="transmembrane region" description="Helical" evidence="1">
    <location>
        <begin position="247"/>
        <end position="267"/>
    </location>
</feature>
<dbReference type="AlphaFoldDB" id="A0A261FSK5"/>
<feature type="transmembrane region" description="Helical" evidence="1">
    <location>
        <begin position="518"/>
        <end position="538"/>
    </location>
</feature>
<evidence type="ECO:0000256" key="1">
    <source>
        <dbReference type="SAM" id="Phobius"/>
    </source>
</evidence>
<sequence length="552" mass="63100">MTRYQTNQERSHMAQPMSRRIISSLEIIVYVLLATVTLWWLYCAVVFPSTNNNLTLPVFAIILAIIVVVFSSSVRYFVRRLLRFLRHHKWVVFSLMVAWQLLTWASFGSVTMGADQESIRQTASNPHVFSDYLSRCPNNVLITYIYWVVMQIIPSTWPSNSPTLIMQLLSIACVDISIALMPRILKRISNRVADIAFLLFIGTFGLTGHIIIVYTDLLTLPLTMGAIYCAIVVLFPRDAEDNVYQNWRCWQFYALFISFGLLTYLGYQMKPSSIIVTIAFVLVWCVICWGKALLTKALPAVLALALGMACAASIFGLAINQQMQLNYDPSQSYPMSHFMAMGMRDRGGFSLEDRVNTSKLASKDEKNAYSIQLIKQRLSDYGVIGYAQFVLQKARNTLEDGTFSFGHWDALYIYDEQADQGFLSDFQKTRLARFIRSLYDTERVRYGIISTIQQLSYILMIMGILFLSLSMGLQRIQDHRSSTLFLAKHKENVMWWLSIAIIGSLAFLMLFESGRSKYIIQFMPTYICLSSLGWSALITKYIKKDFSQCLSS</sequence>
<evidence type="ECO:0000313" key="3">
    <source>
        <dbReference type="Proteomes" id="UP000216352"/>
    </source>
</evidence>
<dbReference type="OrthoDB" id="5695313at2"/>
<gene>
    <name evidence="2" type="ORF">BLEM_1313</name>
</gene>
<name>A0A261FSK5_9BIFI</name>
<evidence type="ECO:0008006" key="4">
    <source>
        <dbReference type="Google" id="ProtNLM"/>
    </source>
</evidence>
<accession>A0A261FSK5</accession>
<feature type="transmembrane region" description="Helical" evidence="1">
    <location>
        <begin position="301"/>
        <end position="319"/>
    </location>
</feature>
<feature type="transmembrane region" description="Helical" evidence="1">
    <location>
        <begin position="164"/>
        <end position="185"/>
    </location>
</feature>